<sequence length="528" mass="57948">MGMTNHFLILAGFLGTVTNQETTADPKVSMHPSFNLVYSGDTLELRCDNRGNTVKWFFNNANVTEQDKTITVPNKTLSIAAASMKDSGSYKCESNGKTSESINISVLEGLPAARLFIRSGRPVISTNSSVVLELQVDEGLEGWRCWVSNGIQESNIKFKKALATGNHTSLHFQSRKQRDAVDVYWCSNEANSRSTPVSLWRSDKMVVMDIQPRPSVLGEKLSLNCVVKWAETITNIIFYKDNVELARVADSSYVINEVSMSDQGKYHCVATYKTTNYGSETQPEKSDTQELIVTVAPPKAVLSDQLSCFCSSCPSPANYKWYYKEDSNQPWQFMGKGNSCPDRSAGIHACRAVWNNGRSAMSNFHETKKDAIPYVIVVILLIVVIVVAGAIGGWCLLKRTRADRDIYQDIPLGSVKTTDEGSGYEKLRKKTMNDGEYETLPTTSGEGTNKSTGDYEDLKKVDGTKDVYHTLGMEGAKTGEALEMSNEGAEGLYHTGGAEGVKGEAGGDGLYETVNMSKEGEAEKSGKE</sequence>
<protein>
    <submittedName>
        <fullName evidence="1">Uncharacterized protein</fullName>
    </submittedName>
</protein>
<reference evidence="1" key="1">
    <citation type="submission" date="2021-05" db="EMBL/GenBank/DDBJ databases">
        <authorList>
            <person name="Pan Q."/>
            <person name="Jouanno E."/>
            <person name="Zahm M."/>
            <person name="Klopp C."/>
            <person name="Cabau C."/>
            <person name="Louis A."/>
            <person name="Berthelot C."/>
            <person name="Parey E."/>
            <person name="Roest Crollius H."/>
            <person name="Montfort J."/>
            <person name="Robinson-Rechavi M."/>
            <person name="Bouchez O."/>
            <person name="Lampietro C."/>
            <person name="Lopez Roques C."/>
            <person name="Donnadieu C."/>
            <person name="Postlethwait J."/>
            <person name="Bobe J."/>
            <person name="Dillon D."/>
            <person name="Chandos A."/>
            <person name="von Hippel F."/>
            <person name="Guiguen Y."/>
        </authorList>
    </citation>
    <scope>NUCLEOTIDE SEQUENCE</scope>
    <source>
        <strain evidence="1">YG-Jan2019</strain>
    </source>
</reference>
<gene>
    <name evidence="1" type="ORF">DPEC_G00360980</name>
</gene>
<dbReference type="Proteomes" id="UP001157502">
    <property type="component" value="Chromosome 37"/>
</dbReference>
<evidence type="ECO:0000313" key="1">
    <source>
        <dbReference type="EMBL" id="KAJ7985038.1"/>
    </source>
</evidence>
<keyword evidence="2" id="KW-1185">Reference proteome</keyword>
<evidence type="ECO:0000313" key="2">
    <source>
        <dbReference type="Proteomes" id="UP001157502"/>
    </source>
</evidence>
<dbReference type="EMBL" id="CM055764">
    <property type="protein sequence ID" value="KAJ7985038.1"/>
    <property type="molecule type" value="Genomic_DNA"/>
</dbReference>
<organism evidence="1 2">
    <name type="scientific">Dallia pectoralis</name>
    <name type="common">Alaska blackfish</name>
    <dbReference type="NCBI Taxonomy" id="75939"/>
    <lineage>
        <taxon>Eukaryota</taxon>
        <taxon>Metazoa</taxon>
        <taxon>Chordata</taxon>
        <taxon>Craniata</taxon>
        <taxon>Vertebrata</taxon>
        <taxon>Euteleostomi</taxon>
        <taxon>Actinopterygii</taxon>
        <taxon>Neopterygii</taxon>
        <taxon>Teleostei</taxon>
        <taxon>Protacanthopterygii</taxon>
        <taxon>Esociformes</taxon>
        <taxon>Umbridae</taxon>
        <taxon>Dallia</taxon>
    </lineage>
</organism>
<proteinExistence type="predicted"/>
<comment type="caution">
    <text evidence="1">The sequence shown here is derived from an EMBL/GenBank/DDBJ whole genome shotgun (WGS) entry which is preliminary data.</text>
</comment>
<name>A0ACC2F127_DALPE</name>
<accession>A0ACC2F127</accession>